<keyword evidence="2" id="KW-1185">Reference proteome</keyword>
<protein>
    <recommendedName>
        <fullName evidence="3">Abi-like protein</fullName>
    </recommendedName>
</protein>
<evidence type="ECO:0000313" key="1">
    <source>
        <dbReference type="EMBL" id="OKL51228.1"/>
    </source>
</evidence>
<gene>
    <name evidence="1" type="ORF">BSZ39_12835</name>
</gene>
<dbReference type="EMBL" id="MQVR01000166">
    <property type="protein sequence ID" value="OKL51228.1"/>
    <property type="molecule type" value="Genomic_DNA"/>
</dbReference>
<proteinExistence type="predicted"/>
<comment type="caution">
    <text evidence="1">The sequence shown here is derived from an EMBL/GenBank/DDBJ whole genome shotgun (WGS) entry which is preliminary data.</text>
</comment>
<evidence type="ECO:0000313" key="2">
    <source>
        <dbReference type="Proteomes" id="UP000185628"/>
    </source>
</evidence>
<accession>A0A1Q5PUH2</accession>
<sequence>MLSADRLATYVRACHGDQDAALRLYAWNVEVASAFWGSFNVLEVALRNAIHAKLSTLASQEDWWNAQIGLHQFEQQRVTDAIGAARRAKGTAVVPGHMVAELSFGFWTGLLANRYHQRLWVPALHGAFPHLVGPRRELHRKQESLRKLRNRIAHHEPIFARNLTADHDRLLDILGAISPVAVDWVAKNSRVPQTISRRNDVVTGTQSTTF</sequence>
<dbReference type="AlphaFoldDB" id="A0A1Q5PUH2"/>
<dbReference type="Proteomes" id="UP000185628">
    <property type="component" value="Unassembled WGS sequence"/>
</dbReference>
<organism evidence="1 2">
    <name type="scientific">Bowdeniella nasicola</name>
    <dbReference type="NCBI Taxonomy" id="208480"/>
    <lineage>
        <taxon>Bacteria</taxon>
        <taxon>Bacillati</taxon>
        <taxon>Actinomycetota</taxon>
        <taxon>Actinomycetes</taxon>
        <taxon>Actinomycetales</taxon>
        <taxon>Actinomycetaceae</taxon>
        <taxon>Bowdeniella</taxon>
    </lineage>
</organism>
<evidence type="ECO:0008006" key="3">
    <source>
        <dbReference type="Google" id="ProtNLM"/>
    </source>
</evidence>
<reference evidence="2" key="1">
    <citation type="submission" date="2016-12" db="EMBL/GenBank/DDBJ databases">
        <authorList>
            <person name="Meng X."/>
        </authorList>
    </citation>
    <scope>NUCLEOTIDE SEQUENCE [LARGE SCALE GENOMIC DNA]</scope>
    <source>
        <strain evidence="2">DSM 19116</strain>
    </source>
</reference>
<name>A0A1Q5PUH2_9ACTO</name>